<dbReference type="EMBL" id="WKJJ01000032">
    <property type="protein sequence ID" value="MRV76449.1"/>
    <property type="molecule type" value="Genomic_DNA"/>
</dbReference>
<sequence length="89" mass="9669">MWQLMPGLALRYRTWDNETYVLYNNLSGDTHLTDAAAIEVLEVLRQSPVAVAALATALQLDATPDNLAQLDCLLGELQGQALVESLPAC</sequence>
<dbReference type="Proteomes" id="UP000446768">
    <property type="component" value="Unassembled WGS sequence"/>
</dbReference>
<dbReference type="InterPro" id="IPR027599">
    <property type="entry name" value="PqqD-rel_X"/>
</dbReference>
<reference evidence="1 2" key="1">
    <citation type="submission" date="2019-11" db="EMBL/GenBank/DDBJ databases">
        <title>Novel species isolated from a subtropical stream in China.</title>
        <authorList>
            <person name="Lu H."/>
        </authorList>
    </citation>
    <scope>NUCLEOTIDE SEQUENCE [LARGE SCALE GENOMIC DNA]</scope>
    <source>
        <strain evidence="1 2">FT92W</strain>
    </source>
</reference>
<dbReference type="NCBIfam" id="TIGR04353">
    <property type="entry name" value="PqqD_rel_X"/>
    <property type="match status" value="1"/>
</dbReference>
<proteinExistence type="predicted"/>
<accession>A0A7X2IUV9</accession>
<evidence type="ECO:0000313" key="1">
    <source>
        <dbReference type="EMBL" id="MRV76449.1"/>
    </source>
</evidence>
<organism evidence="1 2">
    <name type="scientific">Pseudoduganella rivuli</name>
    <dbReference type="NCBI Taxonomy" id="2666085"/>
    <lineage>
        <taxon>Bacteria</taxon>
        <taxon>Pseudomonadati</taxon>
        <taxon>Pseudomonadota</taxon>
        <taxon>Betaproteobacteria</taxon>
        <taxon>Burkholderiales</taxon>
        <taxon>Oxalobacteraceae</taxon>
        <taxon>Telluria group</taxon>
        <taxon>Pseudoduganella</taxon>
    </lineage>
</organism>
<keyword evidence="2" id="KW-1185">Reference proteome</keyword>
<dbReference type="RefSeq" id="WP_154381951.1">
    <property type="nucleotide sequence ID" value="NZ_WKJJ01000032.1"/>
</dbReference>
<dbReference type="AlphaFoldDB" id="A0A7X2IUV9"/>
<comment type="caution">
    <text evidence="1">The sequence shown here is derived from an EMBL/GenBank/DDBJ whole genome shotgun (WGS) entry which is preliminary data.</text>
</comment>
<name>A0A7X2IUV9_9BURK</name>
<protein>
    <submittedName>
        <fullName evidence="1">HPr-rel-A system PqqD family peptide chaperone</fullName>
    </submittedName>
</protein>
<gene>
    <name evidence="1" type="ORF">GJ700_32535</name>
</gene>
<evidence type="ECO:0000313" key="2">
    <source>
        <dbReference type="Proteomes" id="UP000446768"/>
    </source>
</evidence>